<dbReference type="SUPFAM" id="SSF56925">
    <property type="entry name" value="OMPA-like"/>
    <property type="match status" value="1"/>
</dbReference>
<protein>
    <submittedName>
        <fullName evidence="1">Uncharacterized protein</fullName>
    </submittedName>
</protein>
<dbReference type="Proteomes" id="UP000194457">
    <property type="component" value="Chromosome"/>
</dbReference>
<dbReference type="Pfam" id="PF03922">
    <property type="entry name" value="OmpW"/>
    <property type="match status" value="1"/>
</dbReference>
<dbReference type="GO" id="GO:0055085">
    <property type="term" value="P:transmembrane transport"/>
    <property type="evidence" value="ECO:0007669"/>
    <property type="project" value="TreeGrafter"/>
</dbReference>
<sequence>MYPVSGHLKTLFILFAVVVSCALPHAAYAAAYGTTPSQSGLKQGDWLIRLKATGVIPVNESSETTPLGGRLKTPSQILPTLDISYFLTDHWSIEAVAGVISADYRLEDSLLGDFKVSHTRSGTASLVAQYHFLPDAALNPYLGAGVNHTWPISVESAPGVPEITSEAITSPLLDAGLDYRLSEHWYASANVRYVITPVQHFSGDGFNRCAGTGCRHRSAFLSIKRQGQISATRYDRHPTTSSARLKMPVFYGNTPIPCLISQH</sequence>
<proteinExistence type="predicted"/>
<keyword evidence="2" id="KW-1185">Reference proteome</keyword>
<organism evidence="1 2">
    <name type="scientific">Kushneria marisflavi</name>
    <dbReference type="NCBI Taxonomy" id="157779"/>
    <lineage>
        <taxon>Bacteria</taxon>
        <taxon>Pseudomonadati</taxon>
        <taxon>Pseudomonadota</taxon>
        <taxon>Gammaproteobacteria</taxon>
        <taxon>Oceanospirillales</taxon>
        <taxon>Halomonadaceae</taxon>
        <taxon>Kushneria</taxon>
    </lineage>
</organism>
<dbReference type="PANTHER" id="PTHR36920:SF1">
    <property type="entry name" value="OUTER MEMBRANE PROTEIN W"/>
    <property type="match status" value="1"/>
</dbReference>
<reference evidence="1 2" key="1">
    <citation type="submission" date="2017-05" db="EMBL/GenBank/DDBJ databases">
        <authorList>
            <person name="Song R."/>
            <person name="Chenine A.L."/>
            <person name="Ruprecht R.M."/>
        </authorList>
    </citation>
    <scope>NUCLEOTIDE SEQUENCE [LARGE SCALE GENOMIC DNA]</scope>
    <source>
        <strain evidence="1">SW32</strain>
    </source>
</reference>
<gene>
    <name evidence="1" type="ORF">B9H00_16435</name>
</gene>
<evidence type="ECO:0000313" key="1">
    <source>
        <dbReference type="EMBL" id="ART64451.1"/>
    </source>
</evidence>
<dbReference type="OrthoDB" id="9807574at2"/>
<accession>A0A240USI1</accession>
<dbReference type="RefSeq" id="WP_086901569.1">
    <property type="nucleotide sequence ID" value="NZ_CP021358.1"/>
</dbReference>
<dbReference type="EMBL" id="CP021358">
    <property type="protein sequence ID" value="ART64451.1"/>
    <property type="molecule type" value="Genomic_DNA"/>
</dbReference>
<name>A0A240USI1_9GAMM</name>
<evidence type="ECO:0000313" key="2">
    <source>
        <dbReference type="Proteomes" id="UP000194457"/>
    </source>
</evidence>
<dbReference type="KEGG" id="kma:B9H00_16435"/>
<dbReference type="InterPro" id="IPR005618">
    <property type="entry name" value="OMPW"/>
</dbReference>
<dbReference type="AlphaFoldDB" id="A0A240USI1"/>
<dbReference type="PANTHER" id="PTHR36920">
    <property type="match status" value="1"/>
</dbReference>
<dbReference type="Gene3D" id="2.40.160.20">
    <property type="match status" value="1"/>
</dbReference>
<dbReference type="InterPro" id="IPR011250">
    <property type="entry name" value="OMP/PagP_B-barrel"/>
</dbReference>
<dbReference type="GO" id="GO:0019867">
    <property type="term" value="C:outer membrane"/>
    <property type="evidence" value="ECO:0007669"/>
    <property type="project" value="InterPro"/>
</dbReference>